<proteinExistence type="inferred from homology"/>
<keyword evidence="7" id="KW-1185">Reference proteome</keyword>
<dbReference type="Proteomes" id="UP000734343">
    <property type="component" value="Unassembled WGS sequence"/>
</dbReference>
<dbReference type="Pfam" id="PF10106">
    <property type="entry name" value="DUF2345"/>
    <property type="match status" value="1"/>
</dbReference>
<feature type="region of interest" description="Disordered" evidence="2">
    <location>
        <begin position="782"/>
        <end position="803"/>
    </location>
</feature>
<comment type="similarity">
    <text evidence="1">Belongs to the VgrG protein family.</text>
</comment>
<evidence type="ECO:0000313" key="6">
    <source>
        <dbReference type="EMBL" id="MBU9855942.1"/>
    </source>
</evidence>
<evidence type="ECO:0000259" key="3">
    <source>
        <dbReference type="Pfam" id="PF04717"/>
    </source>
</evidence>
<comment type="caution">
    <text evidence="6">The sequence shown here is derived from an EMBL/GenBank/DDBJ whole genome shotgun (WGS) entry which is preliminary data.</text>
</comment>
<feature type="domain" description="DUF2345" evidence="4">
    <location>
        <begin position="614"/>
        <end position="761"/>
    </location>
</feature>
<dbReference type="RefSeq" id="WP_217173298.1">
    <property type="nucleotide sequence ID" value="NZ_JAFMOW010000062.1"/>
</dbReference>
<name>A0ABS6LV36_9GAMM</name>
<dbReference type="InterPro" id="IPR017847">
    <property type="entry name" value="T6SS_RhsGE_Vgr_subset"/>
</dbReference>
<organism evidence="6 7">
    <name type="scientific">Rahnella bonaserana</name>
    <dbReference type="NCBI Taxonomy" id="2816248"/>
    <lineage>
        <taxon>Bacteria</taxon>
        <taxon>Pseudomonadati</taxon>
        <taxon>Pseudomonadota</taxon>
        <taxon>Gammaproteobacteria</taxon>
        <taxon>Enterobacterales</taxon>
        <taxon>Yersiniaceae</taxon>
        <taxon>Rahnella</taxon>
    </lineage>
</organism>
<evidence type="ECO:0000259" key="4">
    <source>
        <dbReference type="Pfam" id="PF10106"/>
    </source>
</evidence>
<sequence length="835" mass="92673">MNNEFQNAESLNRYLLCFELNENINADVLFFTATEYLSKPYRYIIKFTCQDMSVPVEQVLNSPASFLFRAPNIHAFLDSEPKWLEMKQVNGIITSFSRIDSSSDEALYECVLENELALLDRTRKSAVYLDITVPELVKKVMLEHKQIQSYKIDVDKLQSTYPSRAMVIQWQETDLQFIMRLLSEVGIWFHFENHPKITTETLTVFSDSGTGYQFSDKKIPFVRNSGMTNEKEYVTELREFYHVVSDAVKTRNYNYRAPSSPQADKSVYVHDISENIRAGQDYHYGDNQLTSGDHYGVEGESASFYARIRHEYLLNRQSIFTAVTNDPQISPGVMFYATGNVPVGFKRGFVVCKIEISGSRAEHFTSTLSGIPYSESYCFRPERLPRPVISGTVPARVSAKTRNALYAETDAQGRYIVKFDFDPDEKKKGYESAFVRLGRPYAGDTFGFHFPLLDNTEVAVAFELGDPDRPFISHVLHDGANPDLVTIKNDTRNIIRTASFNKIRLEDKRGQEHIKLSTEYGKTQLNSGHLVDAERKKRGEGFELRTDAWGTVRSAKGMMLTTEPQPKAQGKQLDMAAAISALQSALALAQTLQQSATTSGAGAVDTGTQQQLSKALDQLTSPSLLAYAGHGQAFITPSSLQLSAGDDLIATAGSNASLNIVKKFSLAVGEKLSLFAQKLGIQMIASAGNVEAQAQRGEMHLLSQQDFTLSSTDGKMTISAKKGLQLSCGGGGIRINADGSVEIFSPTGIELKGPNLAFMGPESVTTTAPAFEKGTFRRRFKLHSSDDPDQPISNQKFRLTGSDGTVTEGMTDGEGHSSLLDADDIQTFKMEFLND</sequence>
<dbReference type="NCBIfam" id="TIGR03361">
    <property type="entry name" value="VI_Rhs_Vgr"/>
    <property type="match status" value="1"/>
</dbReference>
<evidence type="ECO:0000256" key="2">
    <source>
        <dbReference type="SAM" id="MobiDB-lite"/>
    </source>
</evidence>
<feature type="domain" description="Putative type VI secretion system Rhs element associated Vgr" evidence="5">
    <location>
        <begin position="496"/>
        <end position="596"/>
    </location>
</feature>
<dbReference type="InterPro" id="IPR006531">
    <property type="entry name" value="Gp5/Vgr_OB"/>
</dbReference>
<evidence type="ECO:0000256" key="1">
    <source>
        <dbReference type="ARBA" id="ARBA00005558"/>
    </source>
</evidence>
<evidence type="ECO:0000259" key="5">
    <source>
        <dbReference type="Pfam" id="PF13296"/>
    </source>
</evidence>
<gene>
    <name evidence="6" type="primary">vgrG</name>
    <name evidence="6" type="ORF">J1778_11715</name>
</gene>
<dbReference type="InterPro" id="IPR006533">
    <property type="entry name" value="T6SS_Vgr_RhsGE"/>
</dbReference>
<accession>A0ABS6LV36</accession>
<reference evidence="6 7" key="1">
    <citation type="submission" date="2021-03" db="EMBL/GenBank/DDBJ databases">
        <title>Five novel Rahnella species.</title>
        <authorList>
            <person name="Brady C."/>
            <person name="Asselin J."/>
            <person name="Beer S."/>
            <person name="Bruberg M.B."/>
            <person name="Crampton B."/>
            <person name="Venter S."/>
            <person name="Arnold D."/>
            <person name="Denman S."/>
        </authorList>
    </citation>
    <scope>NUCLEOTIDE SEQUENCE [LARGE SCALE GENOMIC DNA]</scope>
    <source>
        <strain evidence="6 7">H11b</strain>
    </source>
</reference>
<dbReference type="Pfam" id="PF04717">
    <property type="entry name" value="Phage_base_V"/>
    <property type="match status" value="1"/>
</dbReference>
<feature type="compositionally biased region" description="Polar residues" evidence="2">
    <location>
        <begin position="791"/>
        <end position="803"/>
    </location>
</feature>
<protein>
    <submittedName>
        <fullName evidence="6">Type VI secretion system tip protein VgrG</fullName>
    </submittedName>
</protein>
<dbReference type="EMBL" id="JAFMOW010000062">
    <property type="protein sequence ID" value="MBU9855942.1"/>
    <property type="molecule type" value="Genomic_DNA"/>
</dbReference>
<dbReference type="InterPro" id="IPR018769">
    <property type="entry name" value="VgrG2_DUF2345"/>
</dbReference>
<feature type="domain" description="Gp5/Type VI secretion system Vgr protein OB-fold" evidence="3">
    <location>
        <begin position="412"/>
        <end position="476"/>
    </location>
</feature>
<dbReference type="Pfam" id="PF13296">
    <property type="entry name" value="T6SS_Vgr"/>
    <property type="match status" value="1"/>
</dbReference>
<evidence type="ECO:0000313" key="7">
    <source>
        <dbReference type="Proteomes" id="UP000734343"/>
    </source>
</evidence>
<dbReference type="Pfam" id="PF05954">
    <property type="entry name" value="Phage_GPD"/>
    <property type="match status" value="1"/>
</dbReference>
<dbReference type="NCBIfam" id="TIGR01646">
    <property type="entry name" value="vgr_GE"/>
    <property type="match status" value="1"/>
</dbReference>
<dbReference type="InterPro" id="IPR028244">
    <property type="entry name" value="T6SS_Rhs_Vgr_dom"/>
</dbReference>